<comment type="caution">
    <text evidence="1">The sequence shown here is derived from an EMBL/GenBank/DDBJ whole genome shotgun (WGS) entry which is preliminary data.</text>
</comment>
<protein>
    <submittedName>
        <fullName evidence="1">Uncharacterized protein</fullName>
    </submittedName>
</protein>
<dbReference type="EMBL" id="VSSQ01130287">
    <property type="protein sequence ID" value="MPN58026.1"/>
    <property type="molecule type" value="Genomic_DNA"/>
</dbReference>
<dbReference type="Gene3D" id="3.40.710.10">
    <property type="entry name" value="DD-peptidase/beta-lactamase superfamily"/>
    <property type="match status" value="1"/>
</dbReference>
<gene>
    <name evidence="1" type="ORF">SDC9_205723</name>
</gene>
<dbReference type="InterPro" id="IPR012338">
    <property type="entry name" value="Beta-lactam/transpept-like"/>
</dbReference>
<evidence type="ECO:0000313" key="1">
    <source>
        <dbReference type="EMBL" id="MPN58026.1"/>
    </source>
</evidence>
<proteinExistence type="predicted"/>
<name>A0A645J3K6_9ZZZZ</name>
<dbReference type="AlphaFoldDB" id="A0A645J3K6"/>
<reference evidence="1" key="1">
    <citation type="submission" date="2019-08" db="EMBL/GenBank/DDBJ databases">
        <authorList>
            <person name="Kucharzyk K."/>
            <person name="Murdoch R.W."/>
            <person name="Higgins S."/>
            <person name="Loffler F."/>
        </authorList>
    </citation>
    <scope>NUCLEOTIDE SEQUENCE</scope>
</reference>
<accession>A0A645J3K6</accession>
<dbReference type="SUPFAM" id="SSF56601">
    <property type="entry name" value="beta-lactamase/transpeptidase-like"/>
    <property type="match status" value="1"/>
</dbReference>
<sequence>MTINAGLATKQDWQRVAFKGGSEPGVLNLTTYLEDDQKNRYTVVVTVNNAEKPLDEKFIMETYQAILSLLAKDAGKSR</sequence>
<organism evidence="1">
    <name type="scientific">bioreactor metagenome</name>
    <dbReference type="NCBI Taxonomy" id="1076179"/>
    <lineage>
        <taxon>unclassified sequences</taxon>
        <taxon>metagenomes</taxon>
        <taxon>ecological metagenomes</taxon>
    </lineage>
</organism>